<dbReference type="Proteomes" id="UP000229498">
    <property type="component" value="Unassembled WGS sequence"/>
</dbReference>
<comment type="pathway">
    <text evidence="1">Cofactor biosynthesis; ubiquinone biosynthesis.</text>
</comment>
<feature type="domain" description="COQ9 C-terminal" evidence="8">
    <location>
        <begin position="159"/>
        <end position="229"/>
    </location>
</feature>
<gene>
    <name evidence="9" type="ORF">CVT23_06385</name>
</gene>
<name>A0A2M9G4C1_9PROT</name>
<comment type="function">
    <text evidence="6">Membrane-associated protein that warps the membrane surface to access and bind aromatic isoprenes with high specificity, including ubiquinone (CoQ) isoprene intermediates and presents them directly to COQ7, therefore facilitating the COQ7-mediated hydroxylase step. Participates in the biosynthesis of coenzyme Q, also named ubiquinone, an essential lipid-soluble electron transporter for aerobic cellular respiration.</text>
</comment>
<feature type="compositionally biased region" description="Basic and acidic residues" evidence="7">
    <location>
        <begin position="14"/>
        <end position="25"/>
    </location>
</feature>
<evidence type="ECO:0000256" key="6">
    <source>
        <dbReference type="ARBA" id="ARBA00058104"/>
    </source>
</evidence>
<evidence type="ECO:0000313" key="9">
    <source>
        <dbReference type="EMBL" id="PJK30567.1"/>
    </source>
</evidence>
<dbReference type="InterPro" id="IPR009057">
    <property type="entry name" value="Homeodomain-like_sf"/>
</dbReference>
<feature type="region of interest" description="Disordered" evidence="7">
    <location>
        <begin position="1"/>
        <end position="42"/>
    </location>
</feature>
<evidence type="ECO:0000313" key="10">
    <source>
        <dbReference type="Proteomes" id="UP000229498"/>
    </source>
</evidence>
<protein>
    <submittedName>
        <fullName evidence="9">COQ9 family protein</fullName>
    </submittedName>
</protein>
<keyword evidence="3" id="KW-0831">Ubiquinone biosynthesis</keyword>
<comment type="similarity">
    <text evidence="2">Belongs to the COQ9 family.</text>
</comment>
<keyword evidence="10" id="KW-1185">Reference proteome</keyword>
<evidence type="ECO:0000256" key="5">
    <source>
        <dbReference type="ARBA" id="ARBA00023121"/>
    </source>
</evidence>
<sequence>MRPPGRRALSPAHGRPEPADLRERIPPPPGGGDDMSETTAPDPQADIEAMRDRLLEAALPHAAFDGWTEQTLRRAAEDAEMTPLDVYRAFPEGSEGLLDHFMARADEQMVRDVLALDLDQMRIRDRITAAVRLRLERAAPHKEAVRRGLSHLGLPHRGPRAMRALYRTVDLMWRAIGDTSTDFNFYSKRALLAGVYGSTLLYWLNDSSAGHERTWGFLDRRIGDVMKFEKAKARLRNAGVRLPSPARIGRRIAERRNSPFRV</sequence>
<dbReference type="GO" id="GO:0006744">
    <property type="term" value="P:ubiquinone biosynthetic process"/>
    <property type="evidence" value="ECO:0007669"/>
    <property type="project" value="UniProtKB-KW"/>
</dbReference>
<evidence type="ECO:0000256" key="2">
    <source>
        <dbReference type="ARBA" id="ARBA00010766"/>
    </source>
</evidence>
<evidence type="ECO:0000256" key="3">
    <source>
        <dbReference type="ARBA" id="ARBA00022688"/>
    </source>
</evidence>
<comment type="caution">
    <text evidence="9">The sequence shown here is derived from an EMBL/GenBank/DDBJ whole genome shotgun (WGS) entry which is preliminary data.</text>
</comment>
<accession>A0A2M9G4C1</accession>
<dbReference type="EMBL" id="PHIG01000025">
    <property type="protein sequence ID" value="PJK30567.1"/>
    <property type="molecule type" value="Genomic_DNA"/>
</dbReference>
<organism evidence="9 10">
    <name type="scientific">Minwuia thermotolerans</name>
    <dbReference type="NCBI Taxonomy" id="2056226"/>
    <lineage>
        <taxon>Bacteria</taxon>
        <taxon>Pseudomonadati</taxon>
        <taxon>Pseudomonadota</taxon>
        <taxon>Alphaproteobacteria</taxon>
        <taxon>Minwuiales</taxon>
        <taxon>Minwuiaceae</taxon>
        <taxon>Minwuia</taxon>
    </lineage>
</organism>
<proteinExistence type="inferred from homology"/>
<dbReference type="GO" id="GO:0008289">
    <property type="term" value="F:lipid binding"/>
    <property type="evidence" value="ECO:0007669"/>
    <property type="project" value="UniProtKB-KW"/>
</dbReference>
<dbReference type="Pfam" id="PF08511">
    <property type="entry name" value="COQ9"/>
    <property type="match status" value="1"/>
</dbReference>
<dbReference type="PANTHER" id="PTHR21427:SF19">
    <property type="entry name" value="UBIQUINONE BIOSYNTHESIS PROTEIN COQ9, MITOCHONDRIAL"/>
    <property type="match status" value="1"/>
</dbReference>
<dbReference type="Gene3D" id="1.10.357.10">
    <property type="entry name" value="Tetracycline Repressor, domain 2"/>
    <property type="match status" value="1"/>
</dbReference>
<dbReference type="InterPro" id="IPR013718">
    <property type="entry name" value="COQ9_C"/>
</dbReference>
<reference evidence="9 10" key="1">
    <citation type="submission" date="2017-11" db="EMBL/GenBank/DDBJ databases">
        <title>Draft genome sequence of Rhizobiales bacterium SY3-13.</title>
        <authorList>
            <person name="Sun C."/>
        </authorList>
    </citation>
    <scope>NUCLEOTIDE SEQUENCE [LARGE SCALE GENOMIC DNA]</scope>
    <source>
        <strain evidence="9 10">SY3-13</strain>
    </source>
</reference>
<dbReference type="OrthoDB" id="7201143at2"/>
<evidence type="ECO:0000256" key="7">
    <source>
        <dbReference type="SAM" id="MobiDB-lite"/>
    </source>
</evidence>
<evidence type="ECO:0000256" key="1">
    <source>
        <dbReference type="ARBA" id="ARBA00004749"/>
    </source>
</evidence>
<keyword evidence="5" id="KW-0446">Lipid-binding</keyword>
<dbReference type="SUPFAM" id="SSF46689">
    <property type="entry name" value="Homeodomain-like"/>
    <property type="match status" value="1"/>
</dbReference>
<dbReference type="AlphaFoldDB" id="A0A2M9G4C1"/>
<keyword evidence="4" id="KW-0809">Transit peptide</keyword>
<evidence type="ECO:0000256" key="4">
    <source>
        <dbReference type="ARBA" id="ARBA00022946"/>
    </source>
</evidence>
<evidence type="ECO:0000259" key="8">
    <source>
        <dbReference type="Pfam" id="PF08511"/>
    </source>
</evidence>
<dbReference type="InterPro" id="IPR012762">
    <property type="entry name" value="Ubiq_biosynth_COQ9"/>
</dbReference>
<dbReference type="PANTHER" id="PTHR21427">
    <property type="entry name" value="UBIQUINONE BIOSYNTHESIS PROTEIN COQ9, MITOCHONDRIAL"/>
    <property type="match status" value="1"/>
</dbReference>
<dbReference type="NCBIfam" id="TIGR02396">
    <property type="entry name" value="diverge_rpsU"/>
    <property type="match status" value="1"/>
</dbReference>